<evidence type="ECO:0000256" key="3">
    <source>
        <dbReference type="ARBA" id="ARBA00022676"/>
    </source>
</evidence>
<keyword evidence="5 9" id="KW-0812">Transmembrane</keyword>
<feature type="transmembrane region" description="Helical" evidence="9">
    <location>
        <begin position="190"/>
        <end position="209"/>
    </location>
</feature>
<organism evidence="10 11">
    <name type="scientific">Nitrospira tepida</name>
    <dbReference type="NCBI Taxonomy" id="2973512"/>
    <lineage>
        <taxon>Bacteria</taxon>
        <taxon>Pseudomonadati</taxon>
        <taxon>Nitrospirota</taxon>
        <taxon>Nitrospiria</taxon>
        <taxon>Nitrospirales</taxon>
        <taxon>Nitrospiraceae</taxon>
        <taxon>Nitrospira</taxon>
    </lineage>
</organism>
<dbReference type="EMBL" id="OX365700">
    <property type="protein sequence ID" value="CAI4033984.1"/>
    <property type="molecule type" value="Genomic_DNA"/>
</dbReference>
<keyword evidence="7 9" id="KW-0472">Membrane</keyword>
<feature type="transmembrane region" description="Helical" evidence="9">
    <location>
        <begin position="362"/>
        <end position="379"/>
    </location>
</feature>
<protein>
    <submittedName>
        <fullName evidence="10">PMT_2 domain-containing protein</fullName>
    </submittedName>
</protein>
<dbReference type="GO" id="GO:0005886">
    <property type="term" value="C:plasma membrane"/>
    <property type="evidence" value="ECO:0007669"/>
    <property type="project" value="UniProtKB-SubCell"/>
</dbReference>
<comment type="subcellular location">
    <subcellularLocation>
        <location evidence="1">Cell membrane</location>
        <topology evidence="1">Multi-pass membrane protein</topology>
    </subcellularLocation>
</comment>
<evidence type="ECO:0000256" key="1">
    <source>
        <dbReference type="ARBA" id="ARBA00004651"/>
    </source>
</evidence>
<evidence type="ECO:0000256" key="4">
    <source>
        <dbReference type="ARBA" id="ARBA00022679"/>
    </source>
</evidence>
<evidence type="ECO:0000313" key="10">
    <source>
        <dbReference type="EMBL" id="CAI4033984.1"/>
    </source>
</evidence>
<dbReference type="RefSeq" id="WP_289271405.1">
    <property type="nucleotide sequence ID" value="NZ_OX365700.1"/>
</dbReference>
<dbReference type="GO" id="GO:0016763">
    <property type="term" value="F:pentosyltransferase activity"/>
    <property type="evidence" value="ECO:0007669"/>
    <property type="project" value="TreeGrafter"/>
</dbReference>
<keyword evidence="3" id="KW-0328">Glycosyltransferase</keyword>
<feature type="transmembrane region" description="Helical" evidence="9">
    <location>
        <begin position="137"/>
        <end position="170"/>
    </location>
</feature>
<feature type="region of interest" description="Disordered" evidence="8">
    <location>
        <begin position="1"/>
        <end position="22"/>
    </location>
</feature>
<evidence type="ECO:0000313" key="11">
    <source>
        <dbReference type="Proteomes" id="UP001179121"/>
    </source>
</evidence>
<dbReference type="PANTHER" id="PTHR33908">
    <property type="entry name" value="MANNOSYLTRANSFERASE YKCB-RELATED"/>
    <property type="match status" value="1"/>
</dbReference>
<dbReference type="PANTHER" id="PTHR33908:SF11">
    <property type="entry name" value="MEMBRANE PROTEIN"/>
    <property type="match status" value="1"/>
</dbReference>
<evidence type="ECO:0000256" key="9">
    <source>
        <dbReference type="SAM" id="Phobius"/>
    </source>
</evidence>
<name>A0AA86N3J0_9BACT</name>
<feature type="transmembrane region" description="Helical" evidence="9">
    <location>
        <begin position="31"/>
        <end position="49"/>
    </location>
</feature>
<reference evidence="10" key="1">
    <citation type="submission" date="2022-10" db="EMBL/GenBank/DDBJ databases">
        <authorList>
            <person name="Koch H."/>
        </authorList>
    </citation>
    <scope>NUCLEOTIDE SEQUENCE</scope>
    <source>
        <strain evidence="10">DNF</strain>
    </source>
</reference>
<keyword evidence="11" id="KW-1185">Reference proteome</keyword>
<gene>
    <name evidence="10" type="ORF">DNFV4_04426</name>
</gene>
<feature type="transmembrane region" description="Helical" evidence="9">
    <location>
        <begin position="399"/>
        <end position="421"/>
    </location>
</feature>
<feature type="transmembrane region" description="Helical" evidence="9">
    <location>
        <begin position="221"/>
        <end position="240"/>
    </location>
</feature>
<evidence type="ECO:0000256" key="6">
    <source>
        <dbReference type="ARBA" id="ARBA00022989"/>
    </source>
</evidence>
<keyword evidence="6 9" id="KW-1133">Transmembrane helix</keyword>
<dbReference type="InterPro" id="IPR050297">
    <property type="entry name" value="LipidA_mod_glycosyltrf_83"/>
</dbReference>
<keyword evidence="2" id="KW-1003">Cell membrane</keyword>
<dbReference type="AlphaFoldDB" id="A0AA86N3J0"/>
<sequence>MSVESTEGSRERQTSMEQAASRSGEDRRYDLLALAACLCIGTLALGLGASREVGNWGVETDFFGRDVVQAGLVLAGEPYTNQHYPPGYAYLLALLSRFTSDMFAAGKILSGLSAGLIGFVSYRLLSVLWGRRQALAATILTLLALLPHAFVASADMVANLALVVPMWLLLRREATVAVCAQAGVAAGAAYLLRYNALFVLAGIPVALLFLGEAGDSWRTRLVKMAVFLGAALLVMAPWLLVNWHRNGSPFASDLHQQVAAHFYHPQGDAFVWAVADMGQRFASPWEVLLHDPWQIAKTFLKDVLYGKAYRLSWYVLGFPAALFAGAGLLLYLQQMTAKRAAFLILCAAGYLLHGLAGFAVRFYFFLFPLLFVLVVLPLFHFERMPIPGQVVRREWAIGWWVFSLVALAVAYSSYVSARWFLEAEPTHLLDAAAAIKSRAAAGDRIMAVEPHLAHLTGLNVTSGAVADSLDQYLATVAVEGIRFLVYSKHEEDYWPGMRVLSEPDRLPQAYRVIYEHGPSRTIVYEIEGAGPRH</sequence>
<dbReference type="GO" id="GO:0009103">
    <property type="term" value="P:lipopolysaccharide biosynthetic process"/>
    <property type="evidence" value="ECO:0007669"/>
    <property type="project" value="UniProtKB-ARBA"/>
</dbReference>
<keyword evidence="4" id="KW-0808">Transferase</keyword>
<evidence type="ECO:0000256" key="7">
    <source>
        <dbReference type="ARBA" id="ARBA00023136"/>
    </source>
</evidence>
<feature type="transmembrane region" description="Helical" evidence="9">
    <location>
        <begin position="102"/>
        <end position="125"/>
    </location>
</feature>
<feature type="transmembrane region" description="Helical" evidence="9">
    <location>
        <begin position="339"/>
        <end position="356"/>
    </location>
</feature>
<evidence type="ECO:0000256" key="2">
    <source>
        <dbReference type="ARBA" id="ARBA00022475"/>
    </source>
</evidence>
<dbReference type="Proteomes" id="UP001179121">
    <property type="component" value="Chromosome"/>
</dbReference>
<feature type="transmembrane region" description="Helical" evidence="9">
    <location>
        <begin position="311"/>
        <end position="332"/>
    </location>
</feature>
<evidence type="ECO:0000256" key="8">
    <source>
        <dbReference type="SAM" id="MobiDB-lite"/>
    </source>
</evidence>
<evidence type="ECO:0000256" key="5">
    <source>
        <dbReference type="ARBA" id="ARBA00022692"/>
    </source>
</evidence>
<proteinExistence type="predicted"/>
<accession>A0AA86N3J0</accession>
<dbReference type="KEGG" id="nti:DNFV4_04426"/>